<dbReference type="InterPro" id="IPR019748">
    <property type="entry name" value="FERM_central"/>
</dbReference>
<dbReference type="InterPro" id="IPR020635">
    <property type="entry name" value="Tyr_kinase_cat_dom"/>
</dbReference>
<dbReference type="InterPro" id="IPR036137">
    <property type="entry name" value="Focal_adhe_kin_target_dom_sf"/>
</dbReference>
<evidence type="ECO:0000313" key="10">
    <source>
        <dbReference type="Proteomes" id="UP000694388"/>
    </source>
</evidence>
<evidence type="ECO:0008006" key="11">
    <source>
        <dbReference type="Google" id="ProtNLM"/>
    </source>
</evidence>
<dbReference type="Pfam" id="PF00373">
    <property type="entry name" value="FERM_M"/>
    <property type="match status" value="1"/>
</dbReference>
<dbReference type="AlphaFoldDB" id="A0A8C4RB43"/>
<evidence type="ECO:0000256" key="6">
    <source>
        <dbReference type="SAM" id="MobiDB-lite"/>
    </source>
</evidence>
<dbReference type="GeneTree" id="ENSGT00940000168088"/>
<keyword evidence="1" id="KW-0597">Phosphoprotein</keyword>
<protein>
    <recommendedName>
        <fullName evidence="11">Non-specific protein-tyrosine kinase</fullName>
    </recommendedName>
</protein>
<organism evidence="9 10">
    <name type="scientific">Eptatretus burgeri</name>
    <name type="common">Inshore hagfish</name>
    <dbReference type="NCBI Taxonomy" id="7764"/>
    <lineage>
        <taxon>Eukaryota</taxon>
        <taxon>Metazoa</taxon>
        <taxon>Chordata</taxon>
        <taxon>Craniata</taxon>
        <taxon>Vertebrata</taxon>
        <taxon>Cyclostomata</taxon>
        <taxon>Myxini</taxon>
        <taxon>Myxiniformes</taxon>
        <taxon>Myxinidae</taxon>
        <taxon>Eptatretinae</taxon>
        <taxon>Eptatretus</taxon>
    </lineage>
</organism>
<dbReference type="PANTHER" id="PTHR46221:SF9">
    <property type="entry name" value="NON-SPECIFIC PROTEIN-TYROSINE KINASE"/>
    <property type="match status" value="1"/>
</dbReference>
<evidence type="ECO:0000259" key="7">
    <source>
        <dbReference type="PROSITE" id="PS50011"/>
    </source>
</evidence>
<dbReference type="SUPFAM" id="SSF50729">
    <property type="entry name" value="PH domain-like"/>
    <property type="match status" value="1"/>
</dbReference>
<dbReference type="Pfam" id="PF03623">
    <property type="entry name" value="Focal_AT"/>
    <property type="match status" value="1"/>
</dbReference>
<evidence type="ECO:0000313" key="9">
    <source>
        <dbReference type="Ensembl" id="ENSEBUP00000027541.1"/>
    </source>
</evidence>
<dbReference type="Pfam" id="PF21477">
    <property type="entry name" value="FERM_C_FAK1"/>
    <property type="match status" value="1"/>
</dbReference>
<dbReference type="InterPro" id="IPR014352">
    <property type="entry name" value="FERM/acyl-CoA-bd_prot_sf"/>
</dbReference>
<dbReference type="Gene3D" id="1.20.80.10">
    <property type="match status" value="1"/>
</dbReference>
<evidence type="ECO:0000256" key="4">
    <source>
        <dbReference type="ARBA" id="ARBA00022777"/>
    </source>
</evidence>
<dbReference type="SUPFAM" id="SSF56112">
    <property type="entry name" value="Protein kinase-like (PK-like)"/>
    <property type="match status" value="1"/>
</dbReference>
<dbReference type="SUPFAM" id="SSF68993">
    <property type="entry name" value="FAT domain of focal adhesion kinase"/>
    <property type="match status" value="1"/>
</dbReference>
<dbReference type="GO" id="GO:0005925">
    <property type="term" value="C:focal adhesion"/>
    <property type="evidence" value="ECO:0007669"/>
    <property type="project" value="InterPro"/>
</dbReference>
<name>A0A8C4RB43_EPTBU</name>
<dbReference type="GO" id="GO:0008284">
    <property type="term" value="P:positive regulation of cell population proliferation"/>
    <property type="evidence" value="ECO:0007669"/>
    <property type="project" value="UniProtKB-ARBA"/>
</dbReference>
<reference evidence="9" key="1">
    <citation type="submission" date="2025-08" db="UniProtKB">
        <authorList>
            <consortium name="Ensembl"/>
        </authorList>
    </citation>
    <scope>IDENTIFICATION</scope>
</reference>
<accession>A0A8C4RB43</accession>
<proteinExistence type="predicted"/>
<dbReference type="Gene3D" id="2.30.29.30">
    <property type="entry name" value="Pleckstrin-homology domain (PH domain)/Phosphotyrosine-binding domain (PTB)"/>
    <property type="match status" value="1"/>
</dbReference>
<dbReference type="GO" id="GO:0004713">
    <property type="term" value="F:protein tyrosine kinase activity"/>
    <property type="evidence" value="ECO:0007669"/>
    <property type="project" value="InterPro"/>
</dbReference>
<dbReference type="InterPro" id="IPR011993">
    <property type="entry name" value="PH-like_dom_sf"/>
</dbReference>
<keyword evidence="2" id="KW-0808">Transferase</keyword>
<dbReference type="GO" id="GO:0005524">
    <property type="term" value="F:ATP binding"/>
    <property type="evidence" value="ECO:0007669"/>
    <property type="project" value="InterPro"/>
</dbReference>
<dbReference type="SUPFAM" id="SSF47031">
    <property type="entry name" value="Second domain of FERM"/>
    <property type="match status" value="1"/>
</dbReference>
<dbReference type="Pfam" id="PF07714">
    <property type="entry name" value="PK_Tyr_Ser-Thr"/>
    <property type="match status" value="1"/>
</dbReference>
<dbReference type="SMART" id="SM00219">
    <property type="entry name" value="TyrKc"/>
    <property type="match status" value="1"/>
</dbReference>
<keyword evidence="4" id="KW-0418">Kinase</keyword>
<dbReference type="InterPro" id="IPR011009">
    <property type="entry name" value="Kinase-like_dom_sf"/>
</dbReference>
<keyword evidence="10" id="KW-1185">Reference proteome</keyword>
<dbReference type="Gene3D" id="1.20.120.330">
    <property type="entry name" value="Nucleotidyltransferases domain 2"/>
    <property type="match status" value="1"/>
</dbReference>
<dbReference type="Ensembl" id="ENSEBUT00000028117.1">
    <property type="protein sequence ID" value="ENSEBUP00000027541.1"/>
    <property type="gene ID" value="ENSEBUG00000016858.1"/>
</dbReference>
<evidence type="ECO:0000256" key="3">
    <source>
        <dbReference type="ARBA" id="ARBA00022741"/>
    </source>
</evidence>
<dbReference type="InterPro" id="IPR000299">
    <property type="entry name" value="FERM_domain"/>
</dbReference>
<dbReference type="InterPro" id="IPR035963">
    <property type="entry name" value="FERM_2"/>
</dbReference>
<keyword evidence="5" id="KW-0067">ATP-binding</keyword>
<keyword evidence="3" id="KW-0547">Nucleotide-binding</keyword>
<dbReference type="PRINTS" id="PR00109">
    <property type="entry name" value="TYRKINASE"/>
</dbReference>
<dbReference type="PROSITE" id="PS50057">
    <property type="entry name" value="FERM_3"/>
    <property type="match status" value="1"/>
</dbReference>
<evidence type="ECO:0000256" key="2">
    <source>
        <dbReference type="ARBA" id="ARBA00022679"/>
    </source>
</evidence>
<dbReference type="InterPro" id="IPR001245">
    <property type="entry name" value="Ser-Thr/Tyr_kinase_cat_dom"/>
</dbReference>
<sequence>MQIARDTYECTHPADEWRYELHLRFLPQDFLVEFSHSEVMLNYLYQQVWQDYQKKALNGVEKEMAFELACLEIRRKFYKLYSPSERKSQKSLLDHQEKEAGGLTRVLPPLLMVQMKPKLLRKHMEQVGRYFDSFNPMQCMLGSLERLQRCLLFHRKTYSCYLGDNRQVKMYVVVGPDVNVSSSADKSQMKLSLLVEFGDINSIVFSESTNGTLLELNARGMLKPVLLTMVEDSDGLDLANLIDGFVRMHQGLNYSCIFQKPVDDNSDYAEVMVEQNFDETYRCVPGSTMELDRQSIKMGYSLHNGKFCDVMHALYREKDECEPQDVAVKEYKDQANNDRLLQEADERALQLISLMAVQWMAPESISSARFSTFSDIWMFGMCMWEIMSYGASPFHDRSRKDVLQAVESGERPMLPKSCPPQLFGLMTSCWSLFPAQRPPFHQLKHNLSKLYTEERKQQQESVDQQKRIISVLPRLSAWDSMSLPNEMCETPAALVYGEMDRGTARTYSNLPSSGASCIAPHKPPRPLTRRTATNSETVNTEKDTNQSFYSESMLEKDRIGDGVFQATIVVVMKVQEISQEGLDCTRQRLQIMVQELGMAVRELLSAVDHELVTLPDNIRRKV</sequence>
<feature type="domain" description="Protein kinase" evidence="7">
    <location>
        <begin position="92"/>
        <end position="448"/>
    </location>
</feature>
<dbReference type="InterPro" id="IPR000719">
    <property type="entry name" value="Prot_kinase_dom"/>
</dbReference>
<dbReference type="InterPro" id="IPR049385">
    <property type="entry name" value="FAK1-like_FERM_C"/>
</dbReference>
<feature type="region of interest" description="Disordered" evidence="6">
    <location>
        <begin position="514"/>
        <end position="545"/>
    </location>
</feature>
<reference evidence="9" key="2">
    <citation type="submission" date="2025-09" db="UniProtKB">
        <authorList>
            <consortium name="Ensembl"/>
        </authorList>
    </citation>
    <scope>IDENTIFICATION</scope>
</reference>
<evidence type="ECO:0000256" key="5">
    <source>
        <dbReference type="ARBA" id="ARBA00022840"/>
    </source>
</evidence>
<evidence type="ECO:0000256" key="1">
    <source>
        <dbReference type="ARBA" id="ARBA00022553"/>
    </source>
</evidence>
<dbReference type="PROSITE" id="PS50011">
    <property type="entry name" value="PROTEIN_KINASE_DOM"/>
    <property type="match status" value="1"/>
</dbReference>
<dbReference type="InterPro" id="IPR005189">
    <property type="entry name" value="Focal_adhesion_kin_target_dom"/>
</dbReference>
<evidence type="ECO:0000259" key="8">
    <source>
        <dbReference type="PROSITE" id="PS50057"/>
    </source>
</evidence>
<dbReference type="Proteomes" id="UP000694388">
    <property type="component" value="Unplaced"/>
</dbReference>
<dbReference type="GO" id="GO:0007172">
    <property type="term" value="P:signal complex assembly"/>
    <property type="evidence" value="ECO:0007669"/>
    <property type="project" value="InterPro"/>
</dbReference>
<feature type="domain" description="FERM" evidence="8">
    <location>
        <begin position="1"/>
        <end position="253"/>
    </location>
</feature>
<dbReference type="Gene3D" id="1.10.510.10">
    <property type="entry name" value="Transferase(Phosphotransferase) domain 1"/>
    <property type="match status" value="1"/>
</dbReference>
<dbReference type="PANTHER" id="PTHR46221">
    <property type="entry name" value="FERM AND PDZ DOMAIN-CONTAINING PROTEIN FAMILY MEMBER"/>
    <property type="match status" value="1"/>
</dbReference>
<dbReference type="Gene3D" id="3.30.200.20">
    <property type="entry name" value="Phosphorylase Kinase, domain 1"/>
    <property type="match status" value="1"/>
</dbReference>